<dbReference type="Gene3D" id="2.130.10.10">
    <property type="entry name" value="YVTN repeat-like/Quinoprotein amine dehydrogenase"/>
    <property type="match status" value="2"/>
</dbReference>
<dbReference type="SUPFAM" id="SSF50978">
    <property type="entry name" value="WD40 repeat-like"/>
    <property type="match status" value="1"/>
</dbReference>
<sequence>MKPRPRPAWAEAAPSPPRLVLATAAAEEMAELSPATAAGAASPPSPTLGAVSLPLVESELYFLIARFLSAGPCKRAAELLPKRLDWEGKEHCRSYEDLVLCNKHVAPDHLLQICKRIGPILDKEIPPSIPRVNSLLGAGKQSLLRTAKVTLRTTETFQTAEIQFGRAQFLLPFIEEDLLKCLLAVLHYQILPGFKSPVEVNYAKQLTGCTRSSSSLLGNMYQHIKMHRRILGHLSAVYCVAFDRTGKRIFTGSDDCLVKIWSTHNGRLLATLRGHSAEISDMAVNYENTMIAAGSCDKIIRVWCLRTCAPLAVLQGHTGSITSLQVSGMFLATGSTDHVIRMYYFGSETPEKIAELESHADKVDSIQFSNSDDRFISGSRDGTARIWRFQQAEWKSILLDMADKLPGSDVCSEEDKFMKPKVTMIAWSQNDKLVVTAVNNHLLKVWNSHTGQLLHDLMGHADEVFVLEPHPFDPRIMLSAGHDGNIFIWDLTKGIQMKHYFNMIEGQGHGAVFDCKFSSDGQHFACTDSHGHLLIFGFGCNKPYEKIPDQMFFHTDYRPLIRDSNNYVLDEQTQQAPHLMPPPFLVDVDGNPHPTKYQRLVPGRENCADEHLIPQLGYVATSMNDSFYPLESQVMLDSESEGELREDLPVLVPRALASTHWDRGVLGTEADDSAQEEETAPILRSHLNLVYDAVLCRYLMPVNRETLPLHGTTSYRVQVQVHRVASSQLPTAPPQYQSLHDRPLPDSPRAS</sequence>
<dbReference type="PANTHER" id="PTHR16266:SF26">
    <property type="entry name" value="BROMODOMAIN AND WD REPEAT-CONTAINING PROTEIN 1"/>
    <property type="match status" value="1"/>
</dbReference>
<evidence type="ECO:0000256" key="4">
    <source>
        <dbReference type="SAM" id="MobiDB-lite"/>
    </source>
</evidence>
<dbReference type="PROSITE" id="PS00678">
    <property type="entry name" value="WD_REPEATS_1"/>
    <property type="match status" value="1"/>
</dbReference>
<evidence type="ECO:0000256" key="1">
    <source>
        <dbReference type="ARBA" id="ARBA00022574"/>
    </source>
</evidence>
<dbReference type="InterPro" id="IPR019775">
    <property type="entry name" value="WD40_repeat_CS"/>
</dbReference>
<dbReference type="InterPro" id="IPR036322">
    <property type="entry name" value="WD40_repeat_dom_sf"/>
</dbReference>
<name>A0ABQ7T5S7_PHRPL</name>
<reference evidence="6 7" key="1">
    <citation type="journal article" date="2022" name="Gigascience">
        <title>A chromosome-level genome assembly and annotation of the desert horned lizard, Phrynosoma platyrhinos, provides insight into chromosomal rearrangements among reptiles.</title>
        <authorList>
            <person name="Koochekian N."/>
            <person name="Ascanio A."/>
            <person name="Farleigh K."/>
            <person name="Card D.C."/>
            <person name="Schield D.R."/>
            <person name="Castoe T.A."/>
            <person name="Jezkova T."/>
        </authorList>
    </citation>
    <scope>NUCLEOTIDE SEQUENCE [LARGE SCALE GENOMIC DNA]</scope>
    <source>
        <strain evidence="6">NK-2021</strain>
    </source>
</reference>
<feature type="repeat" description="WD" evidence="3">
    <location>
        <begin position="230"/>
        <end position="271"/>
    </location>
</feature>
<dbReference type="PANTHER" id="PTHR16266">
    <property type="entry name" value="WD REPEAT DOMAIN 9"/>
    <property type="match status" value="1"/>
</dbReference>
<evidence type="ECO:0000313" key="7">
    <source>
        <dbReference type="Proteomes" id="UP000826234"/>
    </source>
</evidence>
<feature type="repeat" description="WD" evidence="3">
    <location>
        <begin position="272"/>
        <end position="313"/>
    </location>
</feature>
<feature type="repeat" description="WD" evidence="3">
    <location>
        <begin position="457"/>
        <end position="499"/>
    </location>
</feature>
<dbReference type="InterPro" id="IPR052060">
    <property type="entry name" value="Bromo_WD_repeat"/>
</dbReference>
<dbReference type="Proteomes" id="UP000826234">
    <property type="component" value="Unassembled WGS sequence"/>
</dbReference>
<dbReference type="SMART" id="SM00320">
    <property type="entry name" value="WD40"/>
    <property type="match status" value="7"/>
</dbReference>
<dbReference type="InterPro" id="IPR015943">
    <property type="entry name" value="WD40/YVTN_repeat-like_dom_sf"/>
</dbReference>
<dbReference type="CDD" id="cd00200">
    <property type="entry name" value="WD40"/>
    <property type="match status" value="1"/>
</dbReference>
<evidence type="ECO:0000256" key="3">
    <source>
        <dbReference type="PROSITE-ProRule" id="PRU00221"/>
    </source>
</evidence>
<proteinExistence type="predicted"/>
<dbReference type="PROSITE" id="PS50082">
    <property type="entry name" value="WD_REPEATS_2"/>
    <property type="match status" value="6"/>
</dbReference>
<feature type="repeat" description="WD" evidence="3">
    <location>
        <begin position="422"/>
        <end position="456"/>
    </location>
</feature>
<protein>
    <recommendedName>
        <fullName evidence="5">BRWD/PHIP N-terminal domain-containing protein</fullName>
    </recommendedName>
</protein>
<organism evidence="6 7">
    <name type="scientific">Phrynosoma platyrhinos</name>
    <name type="common">Desert horned lizard</name>
    <dbReference type="NCBI Taxonomy" id="52577"/>
    <lineage>
        <taxon>Eukaryota</taxon>
        <taxon>Metazoa</taxon>
        <taxon>Chordata</taxon>
        <taxon>Craniata</taxon>
        <taxon>Vertebrata</taxon>
        <taxon>Euteleostomi</taxon>
        <taxon>Lepidosauria</taxon>
        <taxon>Squamata</taxon>
        <taxon>Bifurcata</taxon>
        <taxon>Unidentata</taxon>
        <taxon>Episquamata</taxon>
        <taxon>Toxicofera</taxon>
        <taxon>Iguania</taxon>
        <taxon>Phrynosomatidae</taxon>
        <taxon>Phrynosomatinae</taxon>
        <taxon>Phrynosoma</taxon>
    </lineage>
</organism>
<evidence type="ECO:0000259" key="5">
    <source>
        <dbReference type="Pfam" id="PF25437"/>
    </source>
</evidence>
<evidence type="ECO:0000256" key="2">
    <source>
        <dbReference type="ARBA" id="ARBA00022737"/>
    </source>
</evidence>
<keyword evidence="7" id="KW-1185">Reference proteome</keyword>
<dbReference type="InterPro" id="IPR001680">
    <property type="entry name" value="WD40_rpt"/>
</dbReference>
<feature type="repeat" description="WD" evidence="3">
    <location>
        <begin position="356"/>
        <end position="393"/>
    </location>
</feature>
<dbReference type="PROSITE" id="PS50294">
    <property type="entry name" value="WD_REPEATS_REGION"/>
    <property type="match status" value="4"/>
</dbReference>
<gene>
    <name evidence="6" type="ORF">JD844_032666</name>
</gene>
<keyword evidence="2" id="KW-0677">Repeat</keyword>
<accession>A0ABQ7T5S7</accession>
<dbReference type="InterPro" id="IPR057452">
    <property type="entry name" value="BRWD/PHIP_N"/>
</dbReference>
<feature type="region of interest" description="Disordered" evidence="4">
    <location>
        <begin position="727"/>
        <end position="751"/>
    </location>
</feature>
<feature type="compositionally biased region" description="Polar residues" evidence="4">
    <location>
        <begin position="727"/>
        <end position="738"/>
    </location>
</feature>
<comment type="caution">
    <text evidence="6">The sequence shown here is derived from an EMBL/GenBank/DDBJ whole genome shotgun (WGS) entry which is preliminary data.</text>
</comment>
<keyword evidence="1 3" id="KW-0853">WD repeat</keyword>
<dbReference type="EMBL" id="JAIPUX010001232">
    <property type="protein sequence ID" value="KAH0624827.1"/>
    <property type="molecule type" value="Genomic_DNA"/>
</dbReference>
<dbReference type="Pfam" id="PF00400">
    <property type="entry name" value="WD40"/>
    <property type="match status" value="6"/>
</dbReference>
<feature type="repeat" description="WD" evidence="3">
    <location>
        <begin position="314"/>
        <end position="343"/>
    </location>
</feature>
<evidence type="ECO:0000313" key="6">
    <source>
        <dbReference type="EMBL" id="KAH0624827.1"/>
    </source>
</evidence>
<feature type="domain" description="BRWD/PHIP N-terminal" evidence="5">
    <location>
        <begin position="53"/>
        <end position="122"/>
    </location>
</feature>
<dbReference type="Pfam" id="PF25437">
    <property type="entry name" value="BRWD1_N"/>
    <property type="match status" value="1"/>
</dbReference>